<keyword evidence="6 15" id="KW-1133">Transmembrane helix</keyword>
<keyword evidence="10" id="KW-0325">Glycoprotein</keyword>
<feature type="compositionally biased region" description="Polar residues" evidence="14">
    <location>
        <begin position="598"/>
        <end position="616"/>
    </location>
</feature>
<comment type="subcellular location">
    <subcellularLocation>
        <location evidence="1">Membrane</location>
        <topology evidence="1">Multi-pass membrane protein</topology>
    </subcellularLocation>
</comment>
<evidence type="ECO:0000256" key="4">
    <source>
        <dbReference type="ARBA" id="ARBA00022461"/>
    </source>
</evidence>
<evidence type="ECO:0000256" key="8">
    <source>
        <dbReference type="ARBA" id="ARBA00023065"/>
    </source>
</evidence>
<reference evidence="17" key="1">
    <citation type="submission" date="2017-02" db="UniProtKB">
        <authorList>
            <consortium name="WormBaseParasite"/>
        </authorList>
    </citation>
    <scope>IDENTIFICATION</scope>
</reference>
<evidence type="ECO:0000313" key="16">
    <source>
        <dbReference type="Proteomes" id="UP000038045"/>
    </source>
</evidence>
<keyword evidence="4 13" id="KW-0894">Sodium channel</keyword>
<keyword evidence="7" id="KW-0915">Sodium</keyword>
<protein>
    <submittedName>
        <fullName evidence="17">Acid-sensing ion channel 1</fullName>
    </submittedName>
</protein>
<evidence type="ECO:0000256" key="13">
    <source>
        <dbReference type="RuleBase" id="RU000679"/>
    </source>
</evidence>
<evidence type="ECO:0000256" key="2">
    <source>
        <dbReference type="ARBA" id="ARBA00007193"/>
    </source>
</evidence>
<evidence type="ECO:0000313" key="17">
    <source>
        <dbReference type="WBParaSite" id="PTRK_0000137700.1"/>
    </source>
</evidence>
<dbReference type="GO" id="GO:0015280">
    <property type="term" value="F:ligand-gated sodium channel activity"/>
    <property type="evidence" value="ECO:0007669"/>
    <property type="project" value="TreeGrafter"/>
</dbReference>
<name>A0A0N4Z3A0_PARTI</name>
<evidence type="ECO:0000256" key="12">
    <source>
        <dbReference type="ARBA" id="ARBA00023303"/>
    </source>
</evidence>
<keyword evidence="3 13" id="KW-0813">Transport</keyword>
<dbReference type="InterPro" id="IPR001873">
    <property type="entry name" value="ENaC"/>
</dbReference>
<evidence type="ECO:0000256" key="3">
    <source>
        <dbReference type="ARBA" id="ARBA00022448"/>
    </source>
</evidence>
<feature type="region of interest" description="Disordered" evidence="14">
    <location>
        <begin position="1"/>
        <end position="21"/>
    </location>
</feature>
<dbReference type="STRING" id="131310.A0A0N4Z3A0"/>
<keyword evidence="12 13" id="KW-0407">Ion channel</keyword>
<evidence type="ECO:0000256" key="6">
    <source>
        <dbReference type="ARBA" id="ARBA00022989"/>
    </source>
</evidence>
<evidence type="ECO:0000256" key="10">
    <source>
        <dbReference type="ARBA" id="ARBA00023180"/>
    </source>
</evidence>
<dbReference type="Proteomes" id="UP000038045">
    <property type="component" value="Unplaced"/>
</dbReference>
<feature type="region of interest" description="Disordered" evidence="14">
    <location>
        <begin position="49"/>
        <end position="68"/>
    </location>
</feature>
<dbReference type="GO" id="GO:0005886">
    <property type="term" value="C:plasma membrane"/>
    <property type="evidence" value="ECO:0007669"/>
    <property type="project" value="TreeGrafter"/>
</dbReference>
<dbReference type="WBParaSite" id="PTRK_0000137700.1">
    <property type="protein sequence ID" value="PTRK_0000137700.1"/>
    <property type="gene ID" value="PTRK_0000137700"/>
</dbReference>
<dbReference type="PANTHER" id="PTHR11690">
    <property type="entry name" value="AMILORIDE-SENSITIVE SODIUM CHANNEL-RELATED"/>
    <property type="match status" value="1"/>
</dbReference>
<keyword evidence="8 13" id="KW-0406">Ion transport</keyword>
<keyword evidence="11 13" id="KW-0739">Sodium transport</keyword>
<feature type="region of interest" description="Disordered" evidence="14">
    <location>
        <begin position="598"/>
        <end position="619"/>
    </location>
</feature>
<evidence type="ECO:0000256" key="1">
    <source>
        <dbReference type="ARBA" id="ARBA00004141"/>
    </source>
</evidence>
<evidence type="ECO:0000256" key="11">
    <source>
        <dbReference type="ARBA" id="ARBA00023201"/>
    </source>
</evidence>
<dbReference type="AlphaFoldDB" id="A0A0N4Z3A0"/>
<feature type="region of interest" description="Disordered" evidence="14">
    <location>
        <begin position="637"/>
        <end position="660"/>
    </location>
</feature>
<feature type="transmembrane region" description="Helical" evidence="15">
    <location>
        <begin position="555"/>
        <end position="579"/>
    </location>
</feature>
<evidence type="ECO:0000256" key="9">
    <source>
        <dbReference type="ARBA" id="ARBA00023136"/>
    </source>
</evidence>
<keyword evidence="9 15" id="KW-0472">Membrane</keyword>
<feature type="transmembrane region" description="Helical" evidence="15">
    <location>
        <begin position="127"/>
        <end position="148"/>
    </location>
</feature>
<accession>A0A0N4Z3A0</accession>
<keyword evidence="16" id="KW-1185">Reference proteome</keyword>
<dbReference type="PRINTS" id="PR01078">
    <property type="entry name" value="AMINACHANNEL"/>
</dbReference>
<keyword evidence="5 13" id="KW-0812">Transmembrane</keyword>
<evidence type="ECO:0000256" key="14">
    <source>
        <dbReference type="SAM" id="MobiDB-lite"/>
    </source>
</evidence>
<dbReference type="Gene3D" id="1.10.287.770">
    <property type="entry name" value="YojJ-like"/>
    <property type="match status" value="1"/>
</dbReference>
<organism evidence="16 17">
    <name type="scientific">Parastrongyloides trichosuri</name>
    <name type="common">Possum-specific nematode worm</name>
    <dbReference type="NCBI Taxonomy" id="131310"/>
    <lineage>
        <taxon>Eukaryota</taxon>
        <taxon>Metazoa</taxon>
        <taxon>Ecdysozoa</taxon>
        <taxon>Nematoda</taxon>
        <taxon>Chromadorea</taxon>
        <taxon>Rhabditida</taxon>
        <taxon>Tylenchina</taxon>
        <taxon>Panagrolaimomorpha</taxon>
        <taxon>Strongyloidoidea</taxon>
        <taxon>Strongyloididae</taxon>
        <taxon>Parastrongyloides</taxon>
    </lineage>
</organism>
<dbReference type="Gene3D" id="2.60.470.10">
    <property type="entry name" value="Acid-sensing ion channels like domains"/>
    <property type="match status" value="1"/>
</dbReference>
<evidence type="ECO:0000256" key="7">
    <source>
        <dbReference type="ARBA" id="ARBA00023053"/>
    </source>
</evidence>
<proteinExistence type="inferred from homology"/>
<evidence type="ECO:0000256" key="15">
    <source>
        <dbReference type="SAM" id="Phobius"/>
    </source>
</evidence>
<dbReference type="Pfam" id="PF00858">
    <property type="entry name" value="ASC"/>
    <property type="match status" value="1"/>
</dbReference>
<comment type="similarity">
    <text evidence="2 13">Belongs to the amiloride-sensitive sodium channel (TC 1.A.6) family.</text>
</comment>
<dbReference type="PANTHER" id="PTHR11690:SF222">
    <property type="entry name" value="AMILORIDE-SENSITIVE SODIUM CHANNEL SUBUNIT GAMMA"/>
    <property type="match status" value="1"/>
</dbReference>
<evidence type="ECO:0000256" key="5">
    <source>
        <dbReference type="ARBA" id="ARBA00022692"/>
    </source>
</evidence>
<sequence length="741" mass="85302">MRKSDSSKDISQITVPTSPKLEKPKVIIQRPSIDISVLSCDLESQRSFVDENRRKSNDSNNENNDEYKKTFRTRASQMFKEFPTQHLRKFAKTRPMSSVRREVAFFAGITSIHSVVRIYRAKSIYKVLWILACITSLTLLILQCSSLIKTYYSRPTVSQVSFIIPEGGLEFPTITICSYNPVKRSYVKKINSTGLFSKDLLDYLTLAYLQVVPMFTIGDYQRLINGDTQYKIYQEEVDGNFTINKFFMAASFNCDEIFKVCSFAGREFDCCSEVTETLTDMGKCFRMDLKKSKLDWLRKQKQSGANSGLMIIADFNKEEQMGYGKLTSEESIFANEFETGFRYYIHTNQTIPYLNTEGISVSPGIRSYSAIEPNKIELLSVDEWGNCNQKWPPGYLQDISYTSPNCKARCRATYFNNKCGCSPFVFNIGGIYPVCTAFQVYQCLAEEYEVYKQKFISDQIIPDPLGEIDLPNCPECLQECESWKYYTYNSYGQEFSIGALSWLHSRNNNWTADRVTNNFVAMNIFYRDMTYTVYTQVQSTSFVQTISNLGGNAGLFMGISFISCCEFAVFLWKLFWAIVSKNRQNYIIKKKIKEKLQNGNHTSVPSNEEQNDNQPSGIKRSAKIHVKQIGSYLTNGWLPSRKTSNNDSKHDNSLEVPSTETKLRSSSYIDNIIANNLNGLGRAQDFIDTEPTNMFERRRFSSFYDQDRHHSIVKGRERQRLRSLSYSDSPDYSKKDKSFLF</sequence>